<comment type="caution">
    <text evidence="3">The sequence shown here is derived from an EMBL/GenBank/DDBJ whole genome shotgun (WGS) entry which is preliminary data.</text>
</comment>
<keyword evidence="4" id="KW-1185">Reference proteome</keyword>
<keyword evidence="1" id="KW-1133">Transmembrane helix</keyword>
<accession>A0ABS7SDS2</accession>
<keyword evidence="3" id="KW-0645">Protease</keyword>
<sequence>MSIALGAITAICATFLAVGATIPEWFVVVGRWLPALVSLVVLRLVVLPGGLARWWALRPGGWRRLLGGCAVAVVALIAVYALSVLPIVAFGPAEPQPGSALAQVAILLIPTILVFSLSTFGEEVGWRGFLQQTLAEWGFWRASATIAGVWVAFHVPLHGAMAIQGTIDWLIAATSTIGLFPLGLFLSAAVLRFRSVWPAVFAHAVPLSALNLISNVDDLGPGTLWALTAITAVLLTAAAALLVRGRTRPAETDSENGVSAANLPR</sequence>
<keyword evidence="3" id="KW-0378">Hydrolase</keyword>
<feature type="transmembrane region" description="Helical" evidence="1">
    <location>
        <begin position="100"/>
        <end position="117"/>
    </location>
</feature>
<reference evidence="3 4" key="1">
    <citation type="submission" date="2021-04" db="EMBL/GenBank/DDBJ databases">
        <title>Ruania sp. nov., isolated from sandy soil of mangrove forest.</title>
        <authorList>
            <person name="Ge X."/>
            <person name="Huang R."/>
            <person name="Liu W."/>
        </authorList>
    </citation>
    <scope>NUCLEOTIDE SEQUENCE [LARGE SCALE GENOMIC DNA]</scope>
    <source>
        <strain evidence="3 4">N2-46</strain>
    </source>
</reference>
<dbReference type="PANTHER" id="PTHR35797">
    <property type="entry name" value="PROTEASE-RELATED"/>
    <property type="match status" value="1"/>
</dbReference>
<dbReference type="PANTHER" id="PTHR35797:SF1">
    <property type="entry name" value="PROTEASE"/>
    <property type="match status" value="1"/>
</dbReference>
<dbReference type="InterPro" id="IPR042150">
    <property type="entry name" value="MmRce1-like"/>
</dbReference>
<feature type="transmembrane region" description="Helical" evidence="1">
    <location>
        <begin position="222"/>
        <end position="243"/>
    </location>
</feature>
<dbReference type="RefSeq" id="WP_223409376.1">
    <property type="nucleotide sequence ID" value="NZ_JAGSHT010000020.1"/>
</dbReference>
<keyword evidence="1" id="KW-0472">Membrane</keyword>
<dbReference type="Proteomes" id="UP000826651">
    <property type="component" value="Unassembled WGS sequence"/>
</dbReference>
<dbReference type="Pfam" id="PF02517">
    <property type="entry name" value="Rce1-like"/>
    <property type="match status" value="1"/>
</dbReference>
<keyword evidence="3" id="KW-0482">Metalloprotease</keyword>
<gene>
    <name evidence="3" type="ORF">KCQ71_20250</name>
</gene>
<protein>
    <submittedName>
        <fullName evidence="3">CPBP family intramembrane metalloprotease</fullName>
    </submittedName>
</protein>
<evidence type="ECO:0000313" key="4">
    <source>
        <dbReference type="Proteomes" id="UP000826651"/>
    </source>
</evidence>
<keyword evidence="1" id="KW-0812">Transmembrane</keyword>
<feature type="transmembrane region" description="Helical" evidence="1">
    <location>
        <begin position="196"/>
        <end position="216"/>
    </location>
</feature>
<feature type="transmembrane region" description="Helical" evidence="1">
    <location>
        <begin position="169"/>
        <end position="189"/>
    </location>
</feature>
<evidence type="ECO:0000313" key="3">
    <source>
        <dbReference type="EMBL" id="MBZ2198495.1"/>
    </source>
</evidence>
<proteinExistence type="predicted"/>
<feature type="transmembrane region" description="Helical" evidence="1">
    <location>
        <begin position="138"/>
        <end position="157"/>
    </location>
</feature>
<organism evidence="3 4">
    <name type="scientific">Occultella gossypii</name>
    <dbReference type="NCBI Taxonomy" id="2800820"/>
    <lineage>
        <taxon>Bacteria</taxon>
        <taxon>Bacillati</taxon>
        <taxon>Actinomycetota</taxon>
        <taxon>Actinomycetes</taxon>
        <taxon>Micrococcales</taxon>
        <taxon>Ruaniaceae</taxon>
        <taxon>Occultella</taxon>
    </lineage>
</organism>
<feature type="transmembrane region" description="Helical" evidence="1">
    <location>
        <begin position="65"/>
        <end position="88"/>
    </location>
</feature>
<evidence type="ECO:0000256" key="1">
    <source>
        <dbReference type="SAM" id="Phobius"/>
    </source>
</evidence>
<dbReference type="GO" id="GO:0008237">
    <property type="term" value="F:metallopeptidase activity"/>
    <property type="evidence" value="ECO:0007669"/>
    <property type="project" value="UniProtKB-KW"/>
</dbReference>
<dbReference type="InterPro" id="IPR003675">
    <property type="entry name" value="Rce1/LyrA-like_dom"/>
</dbReference>
<feature type="domain" description="CAAX prenyl protease 2/Lysostaphin resistance protein A-like" evidence="2">
    <location>
        <begin position="108"/>
        <end position="205"/>
    </location>
</feature>
<evidence type="ECO:0000259" key="2">
    <source>
        <dbReference type="Pfam" id="PF02517"/>
    </source>
</evidence>
<dbReference type="EMBL" id="JAGSHT010000020">
    <property type="protein sequence ID" value="MBZ2198495.1"/>
    <property type="molecule type" value="Genomic_DNA"/>
</dbReference>
<feature type="transmembrane region" description="Helical" evidence="1">
    <location>
        <begin position="35"/>
        <end position="56"/>
    </location>
</feature>
<name>A0ABS7SDS2_9MICO</name>